<dbReference type="GO" id="GO:0005829">
    <property type="term" value="C:cytosol"/>
    <property type="evidence" value="ECO:0007669"/>
    <property type="project" value="TreeGrafter"/>
</dbReference>
<proteinExistence type="predicted"/>
<dbReference type="Gene3D" id="3.30.2290.10">
    <property type="entry name" value="PmbA/TldD superfamily"/>
    <property type="match status" value="1"/>
</dbReference>
<dbReference type="InterPro" id="IPR045569">
    <property type="entry name" value="Metalloprtase-TldD/E_C"/>
</dbReference>
<dbReference type="InterPro" id="IPR035068">
    <property type="entry name" value="TldD/PmbA_N"/>
</dbReference>
<keyword evidence="4" id="KW-1185">Reference proteome</keyword>
<protein>
    <submittedName>
        <fullName evidence="3">PmbA protein</fullName>
    </submittedName>
</protein>
<evidence type="ECO:0000313" key="4">
    <source>
        <dbReference type="Proteomes" id="UP000247973"/>
    </source>
</evidence>
<dbReference type="GO" id="GO:0006508">
    <property type="term" value="P:proteolysis"/>
    <property type="evidence" value="ECO:0007669"/>
    <property type="project" value="InterPro"/>
</dbReference>
<evidence type="ECO:0000259" key="1">
    <source>
        <dbReference type="Pfam" id="PF19289"/>
    </source>
</evidence>
<gene>
    <name evidence="3" type="ORF">CLV62_11330</name>
</gene>
<dbReference type="Pfam" id="PF19290">
    <property type="entry name" value="PmbA_TldD_2nd"/>
    <property type="match status" value="1"/>
</dbReference>
<organism evidence="3 4">
    <name type="scientific">Dysgonomonas alginatilytica</name>
    <dbReference type="NCBI Taxonomy" id="1605892"/>
    <lineage>
        <taxon>Bacteria</taxon>
        <taxon>Pseudomonadati</taxon>
        <taxon>Bacteroidota</taxon>
        <taxon>Bacteroidia</taxon>
        <taxon>Bacteroidales</taxon>
        <taxon>Dysgonomonadaceae</taxon>
        <taxon>Dysgonomonas</taxon>
    </lineage>
</organism>
<dbReference type="PANTHER" id="PTHR43421:SF1">
    <property type="entry name" value="METALLOPROTEASE PMBA"/>
    <property type="match status" value="1"/>
</dbReference>
<dbReference type="AlphaFoldDB" id="A0A2V3PPW2"/>
<evidence type="ECO:0000259" key="2">
    <source>
        <dbReference type="Pfam" id="PF19290"/>
    </source>
</evidence>
<dbReference type="EMBL" id="QICL01000013">
    <property type="protein sequence ID" value="PXV63543.1"/>
    <property type="molecule type" value="Genomic_DNA"/>
</dbReference>
<feature type="domain" description="Metalloprotease TldD/E C-terminal" evidence="1">
    <location>
        <begin position="235"/>
        <end position="442"/>
    </location>
</feature>
<comment type="caution">
    <text evidence="3">The sequence shown here is derived from an EMBL/GenBank/DDBJ whole genome shotgun (WGS) entry which is preliminary data.</text>
</comment>
<accession>A0A2V3PPW2</accession>
<reference evidence="3 4" key="1">
    <citation type="submission" date="2018-03" db="EMBL/GenBank/DDBJ databases">
        <title>Genomic Encyclopedia of Archaeal and Bacterial Type Strains, Phase II (KMG-II): from individual species to whole genera.</title>
        <authorList>
            <person name="Goeker M."/>
        </authorList>
    </citation>
    <scope>NUCLEOTIDE SEQUENCE [LARGE SCALE GENOMIC DNA]</scope>
    <source>
        <strain evidence="3 4">DSM 100214</strain>
    </source>
</reference>
<sequence length="443" mass="49536">MNLITDQYKSIAQWAMDIALKNGCSSSRVSLTVANNNSFEYRNSQLDKLHQSSENKLYIELYVDGRYGTLSTNRLEKSELEPFIKNGIASTRFLAPDLCRQLPDMARCYKSDNDEDLDLFDATFFDYSVDQKLELAKATVEEIYGTDERIVSVVSSYDDGCGAEYMVASNGFEGEIQDTAFSLTSEVALKTAGDARPESYWYDSKLYWSDLEKEGISKRAFKRALQKLGQTKIRSGKYNLILDNTVSMKLLSPLISAMYGSAIQQKSTFLLDRLGDKIVSDRLTVTDNPHLKRSFGSRWYDGEGVATKDQVLIDKGVLNTYFIDTYNALKLNVLPTIASPSIIKLEHGTRNHTQLLELMHHGIWVTGFNGGNTNSTTGDFSFGIEGFWVENGIATTPISEMNITGNILDLWNNLVEVGNDPLSLNASRQIPSLLFENVSFSGL</sequence>
<name>A0A2V3PPW2_9BACT</name>
<dbReference type="Proteomes" id="UP000247973">
    <property type="component" value="Unassembled WGS sequence"/>
</dbReference>
<evidence type="ECO:0000313" key="3">
    <source>
        <dbReference type="EMBL" id="PXV63543.1"/>
    </source>
</evidence>
<dbReference type="InterPro" id="IPR047657">
    <property type="entry name" value="PmbA"/>
</dbReference>
<dbReference type="PANTHER" id="PTHR43421">
    <property type="entry name" value="METALLOPROTEASE PMBA"/>
    <property type="match status" value="1"/>
</dbReference>
<dbReference type="InterPro" id="IPR045570">
    <property type="entry name" value="Metalloprtase-TldD/E_cen_dom"/>
</dbReference>
<dbReference type="SUPFAM" id="SSF111283">
    <property type="entry name" value="Putative modulator of DNA gyrase, PmbA/TldD"/>
    <property type="match status" value="1"/>
</dbReference>
<dbReference type="Pfam" id="PF19289">
    <property type="entry name" value="PmbA_TldD_3rd"/>
    <property type="match status" value="1"/>
</dbReference>
<dbReference type="GO" id="GO:0008237">
    <property type="term" value="F:metallopeptidase activity"/>
    <property type="evidence" value="ECO:0007669"/>
    <property type="project" value="InterPro"/>
</dbReference>
<dbReference type="RefSeq" id="WP_245904078.1">
    <property type="nucleotide sequence ID" value="NZ_QICL01000013.1"/>
</dbReference>
<dbReference type="InterPro" id="IPR036059">
    <property type="entry name" value="TldD/PmbA_sf"/>
</dbReference>
<feature type="domain" description="Metalloprotease TldD/E central" evidence="2">
    <location>
        <begin position="125"/>
        <end position="228"/>
    </location>
</feature>